<accession>A0A6J7K8I7</accession>
<dbReference type="GO" id="GO:0008270">
    <property type="term" value="F:zinc ion binding"/>
    <property type="evidence" value="ECO:0007669"/>
    <property type="project" value="InterPro"/>
</dbReference>
<dbReference type="InterPro" id="IPR011032">
    <property type="entry name" value="GroES-like_sf"/>
</dbReference>
<dbReference type="Gene3D" id="3.40.50.720">
    <property type="entry name" value="NAD(P)-binding Rossmann-like Domain"/>
    <property type="match status" value="1"/>
</dbReference>
<dbReference type="InterPro" id="IPR013154">
    <property type="entry name" value="ADH-like_N"/>
</dbReference>
<reference evidence="5" key="1">
    <citation type="submission" date="2020-05" db="EMBL/GenBank/DDBJ databases">
        <authorList>
            <person name="Chiriac C."/>
            <person name="Salcher M."/>
            <person name="Ghai R."/>
            <person name="Kavagutti S V."/>
        </authorList>
    </citation>
    <scope>NUCLEOTIDE SEQUENCE</scope>
</reference>
<dbReference type="AlphaFoldDB" id="A0A6J7K8I7"/>
<sequence>MTNIQLQLSGSEEKMQRLVATSVNTVTFQEVEKPVLKSGEILAQTLVTGVCGSDIHAVQGHHPFVPIPYLPGHEVVGVIREIAPDVSGFKVGDRVTVEPDLPCWNCKNCNSGQENLCENLKFFGCGYSQGGMAEYWSLPATRFHKVPESFSDEAAALIEPLSTPVHAVKLSFIGSKDLTGKTVAILGCGTIGLLTLYAAKFFNAKKIVMTDLLESKRELAKRLGADSVFDAASPSLPDDVRNDFGQSVDVVFDCVAIQQTVTQAIKMADKSGTVVIVGVPTKDVSIPLPIIQDHQIRIQGSATYLPVDYQDSIKIIGQSSFKANEFVTAVFPKEQAQKAFDTAIAGGQIKVLIRFS</sequence>
<dbReference type="GO" id="GO:0016491">
    <property type="term" value="F:oxidoreductase activity"/>
    <property type="evidence" value="ECO:0007669"/>
    <property type="project" value="UniProtKB-KW"/>
</dbReference>
<gene>
    <name evidence="5" type="ORF">UFOPK3797_00543</name>
</gene>
<dbReference type="InterPro" id="IPR036291">
    <property type="entry name" value="NAD(P)-bd_dom_sf"/>
</dbReference>
<dbReference type="InterPro" id="IPR002328">
    <property type="entry name" value="ADH_Zn_CS"/>
</dbReference>
<evidence type="ECO:0000313" key="5">
    <source>
        <dbReference type="EMBL" id="CAB4951561.1"/>
    </source>
</evidence>
<dbReference type="Gene3D" id="3.90.180.10">
    <property type="entry name" value="Medium-chain alcohol dehydrogenases, catalytic domain"/>
    <property type="match status" value="1"/>
</dbReference>
<dbReference type="PROSITE" id="PS00059">
    <property type="entry name" value="ADH_ZINC"/>
    <property type="match status" value="1"/>
</dbReference>
<name>A0A6J7K8I7_9ZZZZ</name>
<dbReference type="SUPFAM" id="SSF51735">
    <property type="entry name" value="NAD(P)-binding Rossmann-fold domains"/>
    <property type="match status" value="1"/>
</dbReference>
<dbReference type="InterPro" id="IPR050129">
    <property type="entry name" value="Zn_alcohol_dh"/>
</dbReference>
<dbReference type="PANTHER" id="PTHR43401:SF2">
    <property type="entry name" value="L-THREONINE 3-DEHYDROGENASE"/>
    <property type="match status" value="1"/>
</dbReference>
<protein>
    <submittedName>
        <fullName evidence="5">Unannotated protein</fullName>
    </submittedName>
</protein>
<dbReference type="PANTHER" id="PTHR43401">
    <property type="entry name" value="L-THREONINE 3-DEHYDROGENASE"/>
    <property type="match status" value="1"/>
</dbReference>
<organism evidence="5">
    <name type="scientific">freshwater metagenome</name>
    <dbReference type="NCBI Taxonomy" id="449393"/>
    <lineage>
        <taxon>unclassified sequences</taxon>
        <taxon>metagenomes</taxon>
        <taxon>ecological metagenomes</taxon>
    </lineage>
</organism>
<dbReference type="InterPro" id="IPR020843">
    <property type="entry name" value="ER"/>
</dbReference>
<dbReference type="SMART" id="SM00829">
    <property type="entry name" value="PKS_ER"/>
    <property type="match status" value="1"/>
</dbReference>
<evidence type="ECO:0000259" key="4">
    <source>
        <dbReference type="SMART" id="SM00829"/>
    </source>
</evidence>
<evidence type="ECO:0000256" key="3">
    <source>
        <dbReference type="ARBA" id="ARBA00023002"/>
    </source>
</evidence>
<keyword evidence="2" id="KW-0862">Zinc</keyword>
<dbReference type="SUPFAM" id="SSF50129">
    <property type="entry name" value="GroES-like"/>
    <property type="match status" value="1"/>
</dbReference>
<dbReference type="EMBL" id="CAFBNN010000052">
    <property type="protein sequence ID" value="CAB4951561.1"/>
    <property type="molecule type" value="Genomic_DNA"/>
</dbReference>
<evidence type="ECO:0000256" key="1">
    <source>
        <dbReference type="ARBA" id="ARBA00022723"/>
    </source>
</evidence>
<keyword evidence="1" id="KW-0479">Metal-binding</keyword>
<dbReference type="Pfam" id="PF00107">
    <property type="entry name" value="ADH_zinc_N"/>
    <property type="match status" value="1"/>
</dbReference>
<dbReference type="Pfam" id="PF08240">
    <property type="entry name" value="ADH_N"/>
    <property type="match status" value="1"/>
</dbReference>
<evidence type="ECO:0000256" key="2">
    <source>
        <dbReference type="ARBA" id="ARBA00022833"/>
    </source>
</evidence>
<proteinExistence type="predicted"/>
<keyword evidence="3" id="KW-0560">Oxidoreductase</keyword>
<feature type="domain" description="Enoyl reductase (ER)" evidence="4">
    <location>
        <begin position="21"/>
        <end position="353"/>
    </location>
</feature>
<dbReference type="InterPro" id="IPR013149">
    <property type="entry name" value="ADH-like_C"/>
</dbReference>